<dbReference type="PANTHER" id="PTHR47723">
    <property type="entry name" value="OS05G0353850 PROTEIN"/>
    <property type="match status" value="1"/>
</dbReference>
<feature type="domain" description="RNase H type-1" evidence="1">
    <location>
        <begin position="34"/>
        <end position="155"/>
    </location>
</feature>
<dbReference type="OrthoDB" id="1906820at2759"/>
<dbReference type="InterPro" id="IPR036397">
    <property type="entry name" value="RNaseH_sf"/>
</dbReference>
<reference evidence="2" key="1">
    <citation type="submission" date="2020-03" db="EMBL/GenBank/DDBJ databases">
        <title>Castanea mollissima Vanexum genome sequencing.</title>
        <authorList>
            <person name="Staton M."/>
        </authorList>
    </citation>
    <scope>NUCLEOTIDE SEQUENCE</scope>
    <source>
        <tissue evidence="2">Leaf</tissue>
    </source>
</reference>
<sequence>MVEDFQTANKIAATGKKKQTREWRPPPKDFFLINVDGAIPAVDGHSEIGIVIWDWESQIVAAVNMPLSGKFAVEETEALAMEKGVSLAFELGLEKVILEGDSLQTIQVVRDKDCRGMTSHIIAGIIHELSKFRVAKVRHINRNGNKIAHELAQQAKRDGELKNWIGTTPDIVATLIGADSFSQRNLIVV</sequence>
<dbReference type="PANTHER" id="PTHR47723:SF19">
    <property type="entry name" value="POLYNUCLEOTIDYL TRANSFERASE, RIBONUCLEASE H-LIKE SUPERFAMILY PROTEIN"/>
    <property type="match status" value="1"/>
</dbReference>
<proteinExistence type="predicted"/>
<dbReference type="AlphaFoldDB" id="A0A8J4QLA8"/>
<dbReference type="Proteomes" id="UP000737018">
    <property type="component" value="Unassembled WGS sequence"/>
</dbReference>
<keyword evidence="3" id="KW-1185">Reference proteome</keyword>
<protein>
    <recommendedName>
        <fullName evidence="1">RNase H type-1 domain-containing protein</fullName>
    </recommendedName>
</protein>
<dbReference type="GO" id="GO:0004523">
    <property type="term" value="F:RNA-DNA hybrid ribonuclease activity"/>
    <property type="evidence" value="ECO:0007669"/>
    <property type="project" value="InterPro"/>
</dbReference>
<dbReference type="InterPro" id="IPR044730">
    <property type="entry name" value="RNase_H-like_dom_plant"/>
</dbReference>
<accession>A0A8J4QLA8</accession>
<dbReference type="InterPro" id="IPR053151">
    <property type="entry name" value="RNase_H-like"/>
</dbReference>
<dbReference type="CDD" id="cd06222">
    <property type="entry name" value="RNase_H_like"/>
    <property type="match status" value="1"/>
</dbReference>
<comment type="caution">
    <text evidence="2">The sequence shown here is derived from an EMBL/GenBank/DDBJ whole genome shotgun (WGS) entry which is preliminary data.</text>
</comment>
<dbReference type="InterPro" id="IPR012337">
    <property type="entry name" value="RNaseH-like_sf"/>
</dbReference>
<evidence type="ECO:0000313" key="2">
    <source>
        <dbReference type="EMBL" id="KAF3954066.1"/>
    </source>
</evidence>
<dbReference type="InterPro" id="IPR002156">
    <property type="entry name" value="RNaseH_domain"/>
</dbReference>
<dbReference type="EMBL" id="JRKL02003835">
    <property type="protein sequence ID" value="KAF3954066.1"/>
    <property type="molecule type" value="Genomic_DNA"/>
</dbReference>
<dbReference type="GO" id="GO:0003676">
    <property type="term" value="F:nucleic acid binding"/>
    <property type="evidence" value="ECO:0007669"/>
    <property type="project" value="InterPro"/>
</dbReference>
<evidence type="ECO:0000313" key="3">
    <source>
        <dbReference type="Proteomes" id="UP000737018"/>
    </source>
</evidence>
<dbReference type="SUPFAM" id="SSF53098">
    <property type="entry name" value="Ribonuclease H-like"/>
    <property type="match status" value="1"/>
</dbReference>
<organism evidence="2 3">
    <name type="scientific">Castanea mollissima</name>
    <name type="common">Chinese chestnut</name>
    <dbReference type="NCBI Taxonomy" id="60419"/>
    <lineage>
        <taxon>Eukaryota</taxon>
        <taxon>Viridiplantae</taxon>
        <taxon>Streptophyta</taxon>
        <taxon>Embryophyta</taxon>
        <taxon>Tracheophyta</taxon>
        <taxon>Spermatophyta</taxon>
        <taxon>Magnoliopsida</taxon>
        <taxon>eudicotyledons</taxon>
        <taxon>Gunneridae</taxon>
        <taxon>Pentapetalae</taxon>
        <taxon>rosids</taxon>
        <taxon>fabids</taxon>
        <taxon>Fagales</taxon>
        <taxon>Fagaceae</taxon>
        <taxon>Castanea</taxon>
    </lineage>
</organism>
<dbReference type="Gene3D" id="3.30.420.10">
    <property type="entry name" value="Ribonuclease H-like superfamily/Ribonuclease H"/>
    <property type="match status" value="1"/>
</dbReference>
<dbReference type="Pfam" id="PF13456">
    <property type="entry name" value="RVT_3"/>
    <property type="match status" value="1"/>
</dbReference>
<evidence type="ECO:0000259" key="1">
    <source>
        <dbReference type="Pfam" id="PF13456"/>
    </source>
</evidence>
<gene>
    <name evidence="2" type="ORF">CMV_020539</name>
</gene>
<name>A0A8J4QLA8_9ROSI</name>